<evidence type="ECO:0000313" key="4">
    <source>
        <dbReference type="Proteomes" id="UP000587608"/>
    </source>
</evidence>
<accession>A0A7W2HWQ1</accession>
<evidence type="ECO:0000256" key="2">
    <source>
        <dbReference type="SAM" id="Phobius"/>
    </source>
</evidence>
<name>A0A7W2HWQ1_9ACTN</name>
<dbReference type="InterPro" id="IPR008979">
    <property type="entry name" value="Galactose-bd-like_sf"/>
</dbReference>
<keyword evidence="2" id="KW-0472">Membrane</keyword>
<dbReference type="Proteomes" id="UP000587608">
    <property type="component" value="Unassembled WGS sequence"/>
</dbReference>
<dbReference type="EMBL" id="JACERG010000017">
    <property type="protein sequence ID" value="MBA5224467.1"/>
    <property type="molecule type" value="Genomic_DNA"/>
</dbReference>
<dbReference type="NCBIfam" id="NF047619">
    <property type="entry name" value="NADase_discoid"/>
    <property type="match status" value="1"/>
</dbReference>
<dbReference type="RefSeq" id="WP_191854002.1">
    <property type="nucleotide sequence ID" value="NZ_JACERG010000017.1"/>
</dbReference>
<proteinExistence type="predicted"/>
<feature type="compositionally biased region" description="Pro residues" evidence="1">
    <location>
        <begin position="45"/>
        <end position="59"/>
    </location>
</feature>
<dbReference type="Gene3D" id="2.60.120.260">
    <property type="entry name" value="Galactose-binding domain-like"/>
    <property type="match status" value="1"/>
</dbReference>
<protein>
    <submittedName>
        <fullName evidence="3">Zinc ribbon domain-containing protein</fullName>
    </submittedName>
</protein>
<dbReference type="InterPro" id="IPR057561">
    <property type="entry name" value="NADase_transloc"/>
</dbReference>
<sequence>MTTQNCAECGTRAEPGQSFCDGCGAVLGWTGRGRGDGAGDTARPARPPLPTRTPAPAEPAPAAGASVTDTRSGDPTWDAFSRADPADPLLTRRPDPALPESPDPDPVPGAAAAPRTAGAATDTDTGTGTGTGTADVLDTLPTPLSAGPATAPAQDARDAPGGPEALADRARSLLVPVDEPAPRTVPRPAVAPVLPGVPVADRPEVRAPGQAAGAIGGPPCPWCATPNPPGRHYCVRCAMSLAGEEQAAVNRSWWRRMTDFGNRETPWAGDRPRLRRTFDRILTWVVAALVLTGAVYACFQIPRGVQATRDHFAKRAPLSPDTVRASRSYPGHKPALAFDKLNNTWWGPGVVQSGKGEWIEARFAQPTRLLDVLVTSGVSTHADELTQSALPHFLEARITTADGRTSTRRIALDQVAGAQRRAFRAHDVTAVRLTVESSYAASEKKQVALAEIEFFGPSNANGS</sequence>
<keyword evidence="2" id="KW-0812">Transmembrane</keyword>
<organism evidence="3 4">
    <name type="scientific">Streptomyces griseoaurantiacus</name>
    <dbReference type="NCBI Taxonomy" id="68213"/>
    <lineage>
        <taxon>Bacteria</taxon>
        <taxon>Bacillati</taxon>
        <taxon>Actinomycetota</taxon>
        <taxon>Actinomycetes</taxon>
        <taxon>Kitasatosporales</taxon>
        <taxon>Streptomycetaceae</taxon>
        <taxon>Streptomyces</taxon>
        <taxon>Streptomyces aurantiacus group</taxon>
    </lineage>
</organism>
<feature type="region of interest" description="Disordered" evidence="1">
    <location>
        <begin position="29"/>
        <end position="164"/>
    </location>
</feature>
<evidence type="ECO:0000313" key="3">
    <source>
        <dbReference type="EMBL" id="MBA5224467.1"/>
    </source>
</evidence>
<gene>
    <name evidence="3" type="ORF">H1X69_24140</name>
</gene>
<feature type="compositionally biased region" description="Pro residues" evidence="1">
    <location>
        <begin position="96"/>
        <end position="107"/>
    </location>
</feature>
<dbReference type="SUPFAM" id="SSF49785">
    <property type="entry name" value="Galactose-binding domain-like"/>
    <property type="match status" value="1"/>
</dbReference>
<feature type="compositionally biased region" description="Low complexity" evidence="1">
    <location>
        <begin position="108"/>
        <end position="126"/>
    </location>
</feature>
<reference evidence="3 4" key="1">
    <citation type="submission" date="2020-07" db="EMBL/GenBank/DDBJ databases">
        <title>Differential regulation of undecylprodigiosin biosynthesis in the yeast-scavenging Streptomyces strain MBK6.</title>
        <authorList>
            <person name="Baral B."/>
            <person name="Siitonen V."/>
            <person name="Laughlin M."/>
            <person name="Yamada K."/>
            <person name="Ilomaeki M."/>
            <person name="Metsae-Ketelae M."/>
            <person name="Niemi J."/>
        </authorList>
    </citation>
    <scope>NUCLEOTIDE SEQUENCE [LARGE SCALE GENOMIC DNA]</scope>
    <source>
        <strain evidence="3 4">MBK6</strain>
    </source>
</reference>
<feature type="transmembrane region" description="Helical" evidence="2">
    <location>
        <begin position="281"/>
        <end position="299"/>
    </location>
</feature>
<dbReference type="AlphaFoldDB" id="A0A7W2HWQ1"/>
<keyword evidence="2" id="KW-1133">Transmembrane helix</keyword>
<evidence type="ECO:0000256" key="1">
    <source>
        <dbReference type="SAM" id="MobiDB-lite"/>
    </source>
</evidence>
<comment type="caution">
    <text evidence="3">The sequence shown here is derived from an EMBL/GenBank/DDBJ whole genome shotgun (WGS) entry which is preliminary data.</text>
</comment>